<dbReference type="EMBL" id="JANKHO010000233">
    <property type="protein sequence ID" value="KAJ3512834.1"/>
    <property type="molecule type" value="Genomic_DNA"/>
</dbReference>
<dbReference type="OrthoDB" id="10620086at2759"/>
<accession>A0A9W8MX01</accession>
<reference evidence="2" key="1">
    <citation type="submission" date="2022-07" db="EMBL/GenBank/DDBJ databases">
        <title>Genome Sequence of Agrocybe chaxingu.</title>
        <authorList>
            <person name="Buettner E."/>
        </authorList>
    </citation>
    <scope>NUCLEOTIDE SEQUENCE</scope>
    <source>
        <strain evidence="2">MP-N11</strain>
    </source>
</reference>
<protein>
    <submittedName>
        <fullName evidence="2">Uncharacterized protein</fullName>
    </submittedName>
</protein>
<gene>
    <name evidence="2" type="ORF">NLJ89_g3292</name>
</gene>
<organism evidence="2 3">
    <name type="scientific">Agrocybe chaxingu</name>
    <dbReference type="NCBI Taxonomy" id="84603"/>
    <lineage>
        <taxon>Eukaryota</taxon>
        <taxon>Fungi</taxon>
        <taxon>Dikarya</taxon>
        <taxon>Basidiomycota</taxon>
        <taxon>Agaricomycotina</taxon>
        <taxon>Agaricomycetes</taxon>
        <taxon>Agaricomycetidae</taxon>
        <taxon>Agaricales</taxon>
        <taxon>Agaricineae</taxon>
        <taxon>Strophariaceae</taxon>
        <taxon>Agrocybe</taxon>
    </lineage>
</organism>
<dbReference type="AlphaFoldDB" id="A0A9W8MX01"/>
<evidence type="ECO:0000256" key="1">
    <source>
        <dbReference type="SAM" id="MobiDB-lite"/>
    </source>
</evidence>
<comment type="caution">
    <text evidence="2">The sequence shown here is derived from an EMBL/GenBank/DDBJ whole genome shotgun (WGS) entry which is preliminary data.</text>
</comment>
<name>A0A9W8MX01_9AGAR</name>
<sequence length="167" mass="17527">MPDPLPPHPRPPHAALSPHTSNKPVASIQIPATNAPTFPKPVPKPHTLTPAILTTVLPTPVHPLSTLNVYLQEVSQANTPATSLTPGRNLAMIMTTSPSGPAPLAMHQSDSLSHPEDYVSGFGTPTNTTAATENDQTGSTPTVNLNASATNTLPKKYVKPALVQEVF</sequence>
<evidence type="ECO:0000313" key="2">
    <source>
        <dbReference type="EMBL" id="KAJ3512834.1"/>
    </source>
</evidence>
<dbReference type="Proteomes" id="UP001148786">
    <property type="component" value="Unassembled WGS sequence"/>
</dbReference>
<feature type="region of interest" description="Disordered" evidence="1">
    <location>
        <begin position="1"/>
        <end position="24"/>
    </location>
</feature>
<proteinExistence type="predicted"/>
<keyword evidence="3" id="KW-1185">Reference proteome</keyword>
<evidence type="ECO:0000313" key="3">
    <source>
        <dbReference type="Proteomes" id="UP001148786"/>
    </source>
</evidence>